<accession>A0A0B7K1Y8</accession>
<proteinExistence type="predicted"/>
<dbReference type="EMBL" id="CDPU01000012">
    <property type="protein sequence ID" value="CEO48910.1"/>
    <property type="molecule type" value="Genomic_DNA"/>
</dbReference>
<evidence type="ECO:0000256" key="1">
    <source>
        <dbReference type="SAM" id="Phobius"/>
    </source>
</evidence>
<gene>
    <name evidence="2" type="ORF">BN869_000004967_1</name>
</gene>
<evidence type="ECO:0000313" key="2">
    <source>
        <dbReference type="EMBL" id="CEO48910.1"/>
    </source>
</evidence>
<keyword evidence="1" id="KW-0472">Membrane</keyword>
<reference evidence="2" key="1">
    <citation type="submission" date="2015-01" db="EMBL/GenBank/DDBJ databases">
        <authorList>
            <person name="Durling Mikael"/>
        </authorList>
    </citation>
    <scope>NUCLEOTIDE SEQUENCE</scope>
</reference>
<feature type="transmembrane region" description="Helical" evidence="1">
    <location>
        <begin position="18"/>
        <end position="34"/>
    </location>
</feature>
<name>A0A0B7K1Y8_BIOOC</name>
<sequence length="67" mass="8172">MEEKLEIWRERTGGKIPIANYSLILSLLYFRILFRDTYRVVTIPPGYFSQRLWTKRFEESSRVSWID</sequence>
<dbReference type="AlphaFoldDB" id="A0A0B7K1Y8"/>
<protein>
    <submittedName>
        <fullName evidence="2">Uncharacterized protein</fullName>
    </submittedName>
</protein>
<keyword evidence="1" id="KW-0812">Transmembrane</keyword>
<keyword evidence="1" id="KW-1133">Transmembrane helix</keyword>
<organism evidence="2">
    <name type="scientific">Bionectria ochroleuca</name>
    <name type="common">Gliocladium roseum</name>
    <dbReference type="NCBI Taxonomy" id="29856"/>
    <lineage>
        <taxon>Eukaryota</taxon>
        <taxon>Fungi</taxon>
        <taxon>Dikarya</taxon>
        <taxon>Ascomycota</taxon>
        <taxon>Pezizomycotina</taxon>
        <taxon>Sordariomycetes</taxon>
        <taxon>Hypocreomycetidae</taxon>
        <taxon>Hypocreales</taxon>
        <taxon>Bionectriaceae</taxon>
        <taxon>Clonostachys</taxon>
    </lineage>
</organism>